<dbReference type="InterPro" id="IPR026033">
    <property type="entry name" value="Azg-like_bact_archaea"/>
</dbReference>
<feature type="transmembrane region" description="Helical" evidence="9">
    <location>
        <begin position="30"/>
        <end position="48"/>
    </location>
</feature>
<evidence type="ECO:0000256" key="8">
    <source>
        <dbReference type="PIRNR" id="PIRNR005353"/>
    </source>
</evidence>
<dbReference type="Pfam" id="PF00860">
    <property type="entry name" value="Xan_ur_permease"/>
    <property type="match status" value="1"/>
</dbReference>
<feature type="transmembrane region" description="Helical" evidence="9">
    <location>
        <begin position="206"/>
        <end position="234"/>
    </location>
</feature>
<organism evidence="10 11">
    <name type="scientific">Alicyclobacillus dauci</name>
    <dbReference type="NCBI Taxonomy" id="1475485"/>
    <lineage>
        <taxon>Bacteria</taxon>
        <taxon>Bacillati</taxon>
        <taxon>Bacillota</taxon>
        <taxon>Bacilli</taxon>
        <taxon>Bacillales</taxon>
        <taxon>Alicyclobacillaceae</taxon>
        <taxon>Alicyclobacillus</taxon>
    </lineage>
</organism>
<dbReference type="InterPro" id="IPR006043">
    <property type="entry name" value="NCS2"/>
</dbReference>
<dbReference type="InterPro" id="IPR045018">
    <property type="entry name" value="Azg-like"/>
</dbReference>
<dbReference type="EMBL" id="CP104064">
    <property type="protein sequence ID" value="WAH36652.1"/>
    <property type="molecule type" value="Genomic_DNA"/>
</dbReference>
<evidence type="ECO:0000256" key="2">
    <source>
        <dbReference type="ARBA" id="ARBA00005697"/>
    </source>
</evidence>
<evidence type="ECO:0000256" key="7">
    <source>
        <dbReference type="ARBA" id="ARBA00023136"/>
    </source>
</evidence>
<feature type="transmembrane region" description="Helical" evidence="9">
    <location>
        <begin position="314"/>
        <end position="337"/>
    </location>
</feature>
<feature type="transmembrane region" description="Helical" evidence="9">
    <location>
        <begin position="60"/>
        <end position="79"/>
    </location>
</feature>
<evidence type="ECO:0000256" key="1">
    <source>
        <dbReference type="ARBA" id="ARBA00004651"/>
    </source>
</evidence>
<evidence type="ECO:0000256" key="3">
    <source>
        <dbReference type="ARBA" id="ARBA00022448"/>
    </source>
</evidence>
<sequence length="468" mass="49967">MSVKPNTEEYGVLERIFKLRANNTTVGREIVAGITTFVAMAYIIFVNPSVLSATGMDTNAVFFATCVGAGIVTLIMGLFVNYPIALAPGMGLNAFFAVIAAQNDPHHMPWQDALGAVFISGIVFIILTLTRIRQLLVTAVPDSLKAAITVGIGLFITMIGFKTGDLISVTFTGAQKTTYQPGGVIDNFSWQPNLGSLHSPTTDLTIIGILLIGTLMALRVPGAILIGIIATTLIGRPMGVTSFSGLSHAQWLPDFSHLYVGSLSLTGIWHYGLVSALFTFTFVEMFDTFGTLVGTASKAGLLEGDKGHRRLGKAMLVDAFGVSFGALLGTSTVTAFVESGSGVAAGGRTGLTSFTTGILFLVALFLAPIAGVIPDSATAPALIIVGVLMMSAVRNIEWDDFNYALPAFLTIIAMPITYSISNGIALGFTAFVIINLIQMIFRREHAKIHWLMYIIVILAIWRYVFYVS</sequence>
<feature type="transmembrane region" description="Helical" evidence="9">
    <location>
        <begin position="268"/>
        <end position="293"/>
    </location>
</feature>
<dbReference type="Proteomes" id="UP001164803">
    <property type="component" value="Chromosome"/>
</dbReference>
<dbReference type="PANTHER" id="PTHR43337">
    <property type="entry name" value="XANTHINE/URACIL PERMEASE C887.17-RELATED"/>
    <property type="match status" value="1"/>
</dbReference>
<feature type="transmembrane region" description="Helical" evidence="9">
    <location>
        <begin position="424"/>
        <end position="441"/>
    </location>
</feature>
<comment type="similarity">
    <text evidence="2 8">Belongs to the nucleobase:cation symporter-2 (NCS2) (TC 2.A.40) family. Azg-like subfamily.</text>
</comment>
<keyword evidence="11" id="KW-1185">Reference proteome</keyword>
<feature type="transmembrane region" description="Helical" evidence="9">
    <location>
        <begin position="357"/>
        <end position="389"/>
    </location>
</feature>
<dbReference type="RefSeq" id="WP_268044015.1">
    <property type="nucleotide sequence ID" value="NZ_CP104064.1"/>
</dbReference>
<proteinExistence type="inferred from homology"/>
<reference evidence="10" key="1">
    <citation type="submission" date="2022-08" db="EMBL/GenBank/DDBJ databases">
        <title>Alicyclobacillus dauci DSM2870, complete genome.</title>
        <authorList>
            <person name="Wang Q."/>
            <person name="Cai R."/>
            <person name="Wang Z."/>
        </authorList>
    </citation>
    <scope>NUCLEOTIDE SEQUENCE</scope>
    <source>
        <strain evidence="10">DSM 28700</strain>
    </source>
</reference>
<accession>A0ABY6Z1T9</accession>
<comment type="subcellular location">
    <subcellularLocation>
        <location evidence="1 8">Cell membrane</location>
        <topology evidence="1 8">Multi-pass membrane protein</topology>
    </subcellularLocation>
</comment>
<evidence type="ECO:0000256" key="5">
    <source>
        <dbReference type="ARBA" id="ARBA00022692"/>
    </source>
</evidence>
<keyword evidence="7 8" id="KW-0472">Membrane</keyword>
<keyword evidence="4 8" id="KW-1003">Cell membrane</keyword>
<keyword evidence="5 8" id="KW-0812">Transmembrane</keyword>
<evidence type="ECO:0000313" key="11">
    <source>
        <dbReference type="Proteomes" id="UP001164803"/>
    </source>
</evidence>
<name>A0ABY6Z1T9_9BACL</name>
<dbReference type="PIRSF" id="PIRSF005353">
    <property type="entry name" value="PbuG"/>
    <property type="match status" value="1"/>
</dbReference>
<keyword evidence="6 8" id="KW-1133">Transmembrane helix</keyword>
<evidence type="ECO:0000256" key="6">
    <source>
        <dbReference type="ARBA" id="ARBA00022989"/>
    </source>
</evidence>
<keyword evidence="3 8" id="KW-0813">Transport</keyword>
<gene>
    <name evidence="10" type="ORF">NZD86_21160</name>
</gene>
<evidence type="ECO:0000256" key="4">
    <source>
        <dbReference type="ARBA" id="ARBA00022475"/>
    </source>
</evidence>
<feature type="transmembrane region" description="Helical" evidence="9">
    <location>
        <begin position="113"/>
        <end position="132"/>
    </location>
</feature>
<feature type="transmembrane region" description="Helical" evidence="9">
    <location>
        <begin position="144"/>
        <end position="161"/>
    </location>
</feature>
<protein>
    <submittedName>
        <fullName evidence="10">NCS2 family permease</fullName>
    </submittedName>
</protein>
<feature type="transmembrane region" description="Helical" evidence="9">
    <location>
        <begin position="85"/>
        <end position="101"/>
    </location>
</feature>
<evidence type="ECO:0000256" key="9">
    <source>
        <dbReference type="SAM" id="Phobius"/>
    </source>
</evidence>
<evidence type="ECO:0000313" key="10">
    <source>
        <dbReference type="EMBL" id="WAH36652.1"/>
    </source>
</evidence>
<feature type="transmembrane region" description="Helical" evidence="9">
    <location>
        <begin position="448"/>
        <end position="466"/>
    </location>
</feature>
<dbReference type="PANTHER" id="PTHR43337:SF1">
    <property type="entry name" value="XANTHINE_URACIL PERMEASE C887.17-RELATED"/>
    <property type="match status" value="1"/>
</dbReference>